<evidence type="ECO:0000256" key="3">
    <source>
        <dbReference type="ARBA" id="ARBA00046271"/>
    </source>
</evidence>
<dbReference type="InParanoid" id="G0VBD9"/>
<dbReference type="GO" id="GO:0005778">
    <property type="term" value="C:peroxisomal membrane"/>
    <property type="evidence" value="ECO:0007669"/>
    <property type="project" value="UniProtKB-SubCell"/>
</dbReference>
<evidence type="ECO:0000313" key="5">
    <source>
        <dbReference type="Proteomes" id="UP000001640"/>
    </source>
</evidence>
<dbReference type="Pfam" id="PF05648">
    <property type="entry name" value="PEX11"/>
    <property type="match status" value="1"/>
</dbReference>
<dbReference type="RefSeq" id="XP_003674639.1">
    <property type="nucleotide sequence ID" value="XM_003674591.1"/>
</dbReference>
<gene>
    <name evidence="4" type="primary">NCAS0B01810</name>
    <name evidence="4" type="ordered locus">NCAS_0B01810</name>
</gene>
<organism evidence="4 5">
    <name type="scientific">Naumovozyma castellii</name>
    <name type="common">Yeast</name>
    <name type="synonym">Saccharomyces castellii</name>
    <dbReference type="NCBI Taxonomy" id="27288"/>
    <lineage>
        <taxon>Eukaryota</taxon>
        <taxon>Fungi</taxon>
        <taxon>Dikarya</taxon>
        <taxon>Ascomycota</taxon>
        <taxon>Saccharomycotina</taxon>
        <taxon>Saccharomycetes</taxon>
        <taxon>Saccharomycetales</taxon>
        <taxon>Saccharomycetaceae</taxon>
        <taxon>Naumovozyma</taxon>
    </lineage>
</organism>
<proteinExistence type="predicted"/>
<dbReference type="KEGG" id="ncs:NCAS_0B01810"/>
<keyword evidence="2" id="KW-0576">Peroxisome</keyword>
<dbReference type="OrthoDB" id="411017at2759"/>
<dbReference type="InterPro" id="IPR008733">
    <property type="entry name" value="PEX11"/>
</dbReference>
<dbReference type="GeneID" id="96901825"/>
<dbReference type="HOGENOM" id="CLU_043324_0_0_1"/>
<accession>G0VBD9</accession>
<reference evidence="4 5" key="1">
    <citation type="journal article" date="2011" name="Proc. Natl. Acad. Sci. U.S.A.">
        <title>Evolutionary erosion of yeast sex chromosomes by mating-type switching accidents.</title>
        <authorList>
            <person name="Gordon J.L."/>
            <person name="Armisen D."/>
            <person name="Proux-Wera E."/>
            <person name="Oheigeartaigh S.S."/>
            <person name="Byrne K.P."/>
            <person name="Wolfe K.H."/>
        </authorList>
    </citation>
    <scope>NUCLEOTIDE SEQUENCE [LARGE SCALE GENOMIC DNA]</scope>
    <source>
        <strain evidence="5">ATCC 76901 / BCRC 22586 / CBS 4309 / NBRC 1992 / NRRL Y-12630</strain>
    </source>
</reference>
<dbReference type="AlphaFoldDB" id="G0VBD9"/>
<comment type="subcellular location">
    <subcellularLocation>
        <location evidence="3">Peroxisome membrane</location>
    </subcellularLocation>
</comment>
<evidence type="ECO:0008006" key="6">
    <source>
        <dbReference type="Google" id="ProtNLM"/>
    </source>
</evidence>
<evidence type="ECO:0000256" key="1">
    <source>
        <dbReference type="ARBA" id="ARBA00023136"/>
    </source>
</evidence>
<dbReference type="GO" id="GO:0016559">
    <property type="term" value="P:peroxisome fission"/>
    <property type="evidence" value="ECO:0007669"/>
    <property type="project" value="InterPro"/>
</dbReference>
<sequence length="349" mass="40345">MGTEKDALPAHILEELRIFNNEPIVPESGRQVPIVIVDNSDKHEDVKGTTVAPVDRISKDNKLELLLRLHSSLIGKDKIAKTVLHALYLFHALLRQFHNEKTLIQRWSVIISRYLMSQIRVLGPQLSIFRYSLRFGNGPFHLWQLMSFIISEYTSTTTATTTTTSSLWRRSVPWRQLIDTCFTLCDEMILFYKLGVWSNTKVYRFVRGQRMFSLHCNILMNIFNVTKKIRCTRRKITELEVELELKKSITDFSTEIHSPPYDDQRATVDKEQVMQAELITLHERKRTEAYELLRLLLDGIVNSIIISRIKPSSAAICNVIHLASGILGLHKVWHLTLEQGQHSIDKISK</sequence>
<evidence type="ECO:0000313" key="4">
    <source>
        <dbReference type="EMBL" id="CCC68265.1"/>
    </source>
</evidence>
<keyword evidence="5" id="KW-1185">Reference proteome</keyword>
<name>G0VBD9_NAUCA</name>
<protein>
    <recommendedName>
        <fullName evidence="6">Peroxisomal membrane protein PEX25</fullName>
    </recommendedName>
</protein>
<dbReference type="Proteomes" id="UP000001640">
    <property type="component" value="Chromosome 2"/>
</dbReference>
<dbReference type="EMBL" id="HE576753">
    <property type="protein sequence ID" value="CCC68265.1"/>
    <property type="molecule type" value="Genomic_DNA"/>
</dbReference>
<evidence type="ECO:0000256" key="2">
    <source>
        <dbReference type="ARBA" id="ARBA00023140"/>
    </source>
</evidence>
<keyword evidence="1" id="KW-0472">Membrane</keyword>
<reference key="2">
    <citation type="submission" date="2011-08" db="EMBL/GenBank/DDBJ databases">
        <title>Genome sequence of Naumovozyma castellii.</title>
        <authorList>
            <person name="Gordon J.L."/>
            <person name="Armisen D."/>
            <person name="Proux-Wera E."/>
            <person name="OhEigeartaigh S.S."/>
            <person name="Byrne K.P."/>
            <person name="Wolfe K.H."/>
        </authorList>
    </citation>
    <scope>NUCLEOTIDE SEQUENCE</scope>
    <source>
        <strain>Type strain:CBS 4309</strain>
    </source>
</reference>
<dbReference type="OMA" id="CANTIHI"/>